<feature type="repeat" description="ANK" evidence="3">
    <location>
        <begin position="501"/>
        <end position="533"/>
    </location>
</feature>
<evidence type="ECO:0000313" key="5">
    <source>
        <dbReference type="Proteomes" id="UP001470230"/>
    </source>
</evidence>
<evidence type="ECO:0000256" key="1">
    <source>
        <dbReference type="ARBA" id="ARBA00022737"/>
    </source>
</evidence>
<reference evidence="4 5" key="1">
    <citation type="submission" date="2024-04" db="EMBL/GenBank/DDBJ databases">
        <title>Tritrichomonas musculus Genome.</title>
        <authorList>
            <person name="Alves-Ferreira E."/>
            <person name="Grigg M."/>
            <person name="Lorenzi H."/>
            <person name="Galac M."/>
        </authorList>
    </citation>
    <scope>NUCLEOTIDE SEQUENCE [LARGE SCALE GENOMIC DNA]</scope>
    <source>
        <strain evidence="4 5">EAF2021</strain>
    </source>
</reference>
<dbReference type="Gene3D" id="1.25.40.20">
    <property type="entry name" value="Ankyrin repeat-containing domain"/>
    <property type="match status" value="4"/>
</dbReference>
<proteinExistence type="predicted"/>
<sequence>MGANISNTNQQQINDYLISEIQFYKSGEMDKDTARYKLFMMNASKIITLDNFYRELSFEKIKEYIKDVQVFDQKEVSIIMKKIYQISDNDEEADSLIGQILPNILCPCQKSKNISYISPCCSQPLFNDIVRKDPNLECGSYKPRNIFDFDSNEMIELRQCQERSIVLPKFQHSNDVSILIYENSLQKLANQQIYENEDNEIFPKQPMKPLFWEKNIHAAAEKGSIKSILYNVSLIPILRDLQDENGQTPLHVASKSGKSSVINSMKEIKSNFNIYDNDGNLPIHVAKNNATIESFISNGFSLDVPNKHGQLMIEIQSNPFNSNAITSLLKHGVNILIPNNKGQYWSQFVLYNNYFHSKSDQYIEFHQFLRKILSKLKFQFYTENETIQSIIHKNVVKKKNIEIEELRKSVNNNDDISKIQSMLSIGISPDTKMNGMTNLMISSQKGDIELVKLFSNNFCDPNMTNDDGENSFWIAAWNKHFEVATLLHKTYNANPDILSKTGQTLLQYAFDQHKEDIFYYLLDSGASPNIKNSENESFLFTCFKNRNDKIAEMIQDRYNGDINCKGKDGNSLGHLAILENDEERLFYLIERGLKIDIKNDLGQSLFMFSIINSPNLSICQRLLNKKANLNDQDIYGNTSFYLVCQSKRFDKNKFDFLLKNNCNINIQTNSRDFPISQLILKGRKEEALLLLNKNANVNDPNSKNEPICVALQNHDQFWVEKLIDYGANANNKVYAFVENYIKESFFDFETFKKIKSMNVTIGSPIQAALNLNKQQPAFYIWDKSSHATRILLSKSIDQNRQIPLTVSINTNNKLFYVLLINSDFDMTTPDKDGKTPLMHAILKQDKKWYNPIIEKIPKQSLNARDSKNNSAITYAACLNNKELAETLFLMDVEVEGINIDKFGIIQKYANILRTSREIIQKVEDNLTYYKKCLSDCNFYVNYAPIKRRENGITRMYNSSILHSTDDFWIRSDAEHNIRYCDEYEDEIIDNLNKLNNELIPSINKLIYNVNDCLMKFKKLTRYQLLKSNSINILQEQIVPRTLIQVPEFR</sequence>
<evidence type="ECO:0000313" key="4">
    <source>
        <dbReference type="EMBL" id="KAK8867124.1"/>
    </source>
</evidence>
<dbReference type="PANTHER" id="PTHR24198:SF165">
    <property type="entry name" value="ANKYRIN REPEAT-CONTAINING PROTEIN-RELATED"/>
    <property type="match status" value="1"/>
</dbReference>
<feature type="repeat" description="ANK" evidence="3">
    <location>
        <begin position="245"/>
        <end position="277"/>
    </location>
</feature>
<dbReference type="InterPro" id="IPR002110">
    <property type="entry name" value="Ankyrin_rpt"/>
</dbReference>
<dbReference type="Proteomes" id="UP001470230">
    <property type="component" value="Unassembled WGS sequence"/>
</dbReference>
<accession>A0ABR2IQC4</accession>
<keyword evidence="1" id="KW-0677">Repeat</keyword>
<organism evidence="4 5">
    <name type="scientific">Tritrichomonas musculus</name>
    <dbReference type="NCBI Taxonomy" id="1915356"/>
    <lineage>
        <taxon>Eukaryota</taxon>
        <taxon>Metamonada</taxon>
        <taxon>Parabasalia</taxon>
        <taxon>Tritrichomonadida</taxon>
        <taxon>Tritrichomonadidae</taxon>
        <taxon>Tritrichomonas</taxon>
    </lineage>
</organism>
<feature type="repeat" description="ANK" evidence="3">
    <location>
        <begin position="568"/>
        <end position="600"/>
    </location>
</feature>
<evidence type="ECO:0000256" key="2">
    <source>
        <dbReference type="ARBA" id="ARBA00023043"/>
    </source>
</evidence>
<dbReference type="InterPro" id="IPR036770">
    <property type="entry name" value="Ankyrin_rpt-contain_sf"/>
</dbReference>
<protein>
    <recommendedName>
        <fullName evidence="6">Ankyrin repeat protein</fullName>
    </recommendedName>
</protein>
<keyword evidence="2 3" id="KW-0040">ANK repeat</keyword>
<dbReference type="PANTHER" id="PTHR24198">
    <property type="entry name" value="ANKYRIN REPEAT AND PROTEIN KINASE DOMAIN-CONTAINING PROTEIN"/>
    <property type="match status" value="1"/>
</dbReference>
<dbReference type="PRINTS" id="PR01415">
    <property type="entry name" value="ANKYRIN"/>
</dbReference>
<dbReference type="Pfam" id="PF12796">
    <property type="entry name" value="Ank_2"/>
    <property type="match status" value="3"/>
</dbReference>
<evidence type="ECO:0008006" key="6">
    <source>
        <dbReference type="Google" id="ProtNLM"/>
    </source>
</evidence>
<evidence type="ECO:0000256" key="3">
    <source>
        <dbReference type="PROSITE-ProRule" id="PRU00023"/>
    </source>
</evidence>
<name>A0ABR2IQC4_9EUKA</name>
<dbReference type="SMART" id="SM00248">
    <property type="entry name" value="ANK"/>
    <property type="match status" value="12"/>
</dbReference>
<comment type="caution">
    <text evidence="4">The sequence shown here is derived from an EMBL/GenBank/DDBJ whole genome shotgun (WGS) entry which is preliminary data.</text>
</comment>
<dbReference type="PROSITE" id="PS50088">
    <property type="entry name" value="ANK_REPEAT"/>
    <property type="match status" value="3"/>
</dbReference>
<dbReference type="EMBL" id="JAPFFF010000015">
    <property type="protein sequence ID" value="KAK8867124.1"/>
    <property type="molecule type" value="Genomic_DNA"/>
</dbReference>
<keyword evidence="5" id="KW-1185">Reference proteome</keyword>
<dbReference type="PROSITE" id="PS50297">
    <property type="entry name" value="ANK_REP_REGION"/>
    <property type="match status" value="1"/>
</dbReference>
<dbReference type="SUPFAM" id="SSF48403">
    <property type="entry name" value="Ankyrin repeat"/>
    <property type="match status" value="3"/>
</dbReference>
<gene>
    <name evidence="4" type="ORF">M9Y10_010096</name>
</gene>